<protein>
    <recommendedName>
        <fullName evidence="2">F-box domain-containing protein</fullName>
    </recommendedName>
</protein>
<feature type="domain" description="F-box" evidence="2">
    <location>
        <begin position="68"/>
        <end position="120"/>
    </location>
</feature>
<sequence>MPPRKKQRLEYTGTPDPVATLALSRRTTRAMTKATQVPASQLSQAPAATRAQKDYSNRAVVKPRKGHLVSLPEIAVELQLEIYSYLDLKDLHNLSRTCTRFREFFLGRKTVTKERLWMQARANTDDFPERPLFMSEPAFVHLLLSPHCHRCGCANVHNAIWRWFTRYCSKCLREITVSWKEAEEYARSRNRNNILTYRDPFLLLNVINPSRSYYHKDSCTYNRIHKDHLDELLTEWLKVCPTVTQWDACYKIAPRTARFNEIVSRLRDGGWDKEIAFMGPKGLEEMATFPLVRQAAKLTPKGEYDGLNLQPVRPLTVRSVWQDVYNRLEGHLNKVRAKRITAERCAVLESRLELFDEVVRDFYVHLPRSASMEYRARGVDLAFIDECHSLLDTPNEHTVSRADIEAILPNVIARWEAKQKDELTTMMKNALPGPVPDDVDVLSLAIAVFGCSCLGRYCHWSSTPGQGEPSPPRFRAILGHDCVRRDYWYYDAQAESEYARIAMKLSSAVTAQRPFKVENIRRTPWVIKEAFIVIKALGFDPLRTTVDDLKDCHARLRCLSCSEHQGEYAFTWETAINHACAYADRAAKHNRWALIEGEEELELVRRLEAEVHDITYTSKAAREDVIWSCSLCVNVDEKWPRMLEHYTSEHPGEDAENCLKNGTIYMHPLKSSRVQLKPPVQFAPPAPVHRPGQS</sequence>
<dbReference type="Proteomes" id="UP001215151">
    <property type="component" value="Unassembled WGS sequence"/>
</dbReference>
<evidence type="ECO:0000256" key="1">
    <source>
        <dbReference type="SAM" id="MobiDB-lite"/>
    </source>
</evidence>
<feature type="compositionally biased region" description="Polar residues" evidence="1">
    <location>
        <begin position="32"/>
        <end position="46"/>
    </location>
</feature>
<dbReference type="PROSITE" id="PS50181">
    <property type="entry name" value="FBOX"/>
    <property type="match status" value="1"/>
</dbReference>
<dbReference type="AlphaFoldDB" id="A0AAD7U1T6"/>
<dbReference type="SUPFAM" id="SSF81383">
    <property type="entry name" value="F-box domain"/>
    <property type="match status" value="1"/>
</dbReference>
<evidence type="ECO:0000313" key="3">
    <source>
        <dbReference type="EMBL" id="KAJ8496057.1"/>
    </source>
</evidence>
<dbReference type="InterPro" id="IPR001810">
    <property type="entry name" value="F-box_dom"/>
</dbReference>
<dbReference type="CDD" id="cd09917">
    <property type="entry name" value="F-box_SF"/>
    <property type="match status" value="1"/>
</dbReference>
<dbReference type="InterPro" id="IPR036047">
    <property type="entry name" value="F-box-like_dom_sf"/>
</dbReference>
<comment type="caution">
    <text evidence="3">The sequence shown here is derived from an EMBL/GenBank/DDBJ whole genome shotgun (WGS) entry which is preliminary data.</text>
</comment>
<keyword evidence="4" id="KW-1185">Reference proteome</keyword>
<name>A0AAD7U1T6_9APHY</name>
<organism evidence="3 4">
    <name type="scientific">Trametes cubensis</name>
    <dbReference type="NCBI Taxonomy" id="1111947"/>
    <lineage>
        <taxon>Eukaryota</taxon>
        <taxon>Fungi</taxon>
        <taxon>Dikarya</taxon>
        <taxon>Basidiomycota</taxon>
        <taxon>Agaricomycotina</taxon>
        <taxon>Agaricomycetes</taxon>
        <taxon>Polyporales</taxon>
        <taxon>Polyporaceae</taxon>
        <taxon>Trametes</taxon>
    </lineage>
</organism>
<reference evidence="3" key="1">
    <citation type="submission" date="2022-11" db="EMBL/GenBank/DDBJ databases">
        <title>Genome Sequence of Cubamyces cubensis.</title>
        <authorList>
            <person name="Buettner E."/>
        </authorList>
    </citation>
    <scope>NUCLEOTIDE SEQUENCE</scope>
    <source>
        <strain evidence="3">MPL-01</strain>
    </source>
</reference>
<dbReference type="EMBL" id="JAPEVG010000018">
    <property type="protein sequence ID" value="KAJ8496057.1"/>
    <property type="molecule type" value="Genomic_DNA"/>
</dbReference>
<evidence type="ECO:0000259" key="2">
    <source>
        <dbReference type="PROSITE" id="PS50181"/>
    </source>
</evidence>
<gene>
    <name evidence="3" type="ORF">ONZ51_g1309</name>
</gene>
<feature type="region of interest" description="Disordered" evidence="1">
    <location>
        <begin position="32"/>
        <end position="55"/>
    </location>
</feature>
<proteinExistence type="predicted"/>
<dbReference type="Pfam" id="PF12937">
    <property type="entry name" value="F-box-like"/>
    <property type="match status" value="1"/>
</dbReference>
<evidence type="ECO:0000313" key="4">
    <source>
        <dbReference type="Proteomes" id="UP001215151"/>
    </source>
</evidence>
<accession>A0AAD7U1T6</accession>